<organism evidence="2 4">
    <name type="scientific">Meloidogyne enterolobii</name>
    <name type="common">Root-knot nematode worm</name>
    <name type="synonym">Meloidogyne mayaguensis</name>
    <dbReference type="NCBI Taxonomy" id="390850"/>
    <lineage>
        <taxon>Eukaryota</taxon>
        <taxon>Metazoa</taxon>
        <taxon>Ecdysozoa</taxon>
        <taxon>Nematoda</taxon>
        <taxon>Chromadorea</taxon>
        <taxon>Rhabditida</taxon>
        <taxon>Tylenchina</taxon>
        <taxon>Tylenchomorpha</taxon>
        <taxon>Tylenchoidea</taxon>
        <taxon>Meloidogynidae</taxon>
        <taxon>Meloidogyninae</taxon>
        <taxon>Meloidogyne</taxon>
    </lineage>
</organism>
<evidence type="ECO:0000313" key="4">
    <source>
        <dbReference type="Proteomes" id="UP000580250"/>
    </source>
</evidence>
<evidence type="ECO:0000256" key="1">
    <source>
        <dbReference type="SAM" id="Phobius"/>
    </source>
</evidence>
<dbReference type="Proteomes" id="UP000580250">
    <property type="component" value="Unassembled WGS sequence"/>
</dbReference>
<evidence type="ECO:0000313" key="3">
    <source>
        <dbReference type="EMBL" id="CAD2180823.1"/>
    </source>
</evidence>
<keyword evidence="1" id="KW-0812">Transmembrane</keyword>
<keyword evidence="1" id="KW-1133">Transmembrane helix</keyword>
<reference evidence="2 4" key="1">
    <citation type="submission" date="2020-08" db="EMBL/GenBank/DDBJ databases">
        <authorList>
            <person name="Koutsovoulos G."/>
            <person name="Danchin GJ E."/>
        </authorList>
    </citation>
    <scope>NUCLEOTIDE SEQUENCE [LARGE SCALE GENOMIC DNA]</scope>
</reference>
<evidence type="ECO:0000313" key="2">
    <source>
        <dbReference type="EMBL" id="CAD2173169.1"/>
    </source>
</evidence>
<dbReference type="AlphaFoldDB" id="A0A6V7VDW1"/>
<sequence>MFLQFKIQLELKEGITNKNYISYIIYYFLSYFLSCFIPIVILLSMCKWFPPSLTFF</sequence>
<dbReference type="EMBL" id="CAJEWN010000382">
    <property type="protein sequence ID" value="CAD2180823.1"/>
    <property type="molecule type" value="Genomic_DNA"/>
</dbReference>
<comment type="caution">
    <text evidence="2">The sequence shown here is derived from an EMBL/GenBank/DDBJ whole genome shotgun (WGS) entry which is preliminary data.</text>
</comment>
<accession>A0A6V7VDW1</accession>
<keyword evidence="1" id="KW-0472">Membrane</keyword>
<dbReference type="EMBL" id="CAJEWN010000213">
    <property type="protein sequence ID" value="CAD2173169.1"/>
    <property type="molecule type" value="Genomic_DNA"/>
</dbReference>
<gene>
    <name evidence="2" type="ORF">MENT_LOCUS24759</name>
    <name evidence="3" type="ORF">MENT_LOCUS32926</name>
</gene>
<feature type="transmembrane region" description="Helical" evidence="1">
    <location>
        <begin position="20"/>
        <end position="43"/>
    </location>
</feature>
<protein>
    <submittedName>
        <fullName evidence="2">Uncharacterized protein</fullName>
    </submittedName>
</protein>
<name>A0A6V7VDW1_MELEN</name>
<proteinExistence type="predicted"/>